<keyword evidence="5" id="KW-0812">Transmembrane</keyword>
<dbReference type="GO" id="GO:0008270">
    <property type="term" value="F:zinc ion binding"/>
    <property type="evidence" value="ECO:0007669"/>
    <property type="project" value="UniProtKB-KW"/>
</dbReference>
<evidence type="ECO:0000256" key="2">
    <source>
        <dbReference type="ARBA" id="ARBA00022771"/>
    </source>
</evidence>
<dbReference type="SUPFAM" id="SSF57850">
    <property type="entry name" value="RING/U-box"/>
    <property type="match status" value="1"/>
</dbReference>
<evidence type="ECO:0000313" key="8">
    <source>
        <dbReference type="Proteomes" id="UP000801492"/>
    </source>
</evidence>
<evidence type="ECO:0000256" key="3">
    <source>
        <dbReference type="ARBA" id="ARBA00022833"/>
    </source>
</evidence>
<protein>
    <recommendedName>
        <fullName evidence="6">RING-type domain-containing protein</fullName>
    </recommendedName>
</protein>
<comment type="caution">
    <text evidence="7">The sequence shown here is derived from an EMBL/GenBank/DDBJ whole genome shotgun (WGS) entry which is preliminary data.</text>
</comment>
<dbReference type="GO" id="GO:0061630">
    <property type="term" value="F:ubiquitin protein ligase activity"/>
    <property type="evidence" value="ECO:0007669"/>
    <property type="project" value="TreeGrafter"/>
</dbReference>
<evidence type="ECO:0000256" key="5">
    <source>
        <dbReference type="SAM" id="Phobius"/>
    </source>
</evidence>
<keyword evidence="2 4" id="KW-0863">Zinc-finger</keyword>
<accession>A0A8K0GIY5</accession>
<name>A0A8K0GIY5_IGNLU</name>
<dbReference type="SMART" id="SM00184">
    <property type="entry name" value="RING"/>
    <property type="match status" value="1"/>
</dbReference>
<dbReference type="EMBL" id="VTPC01001891">
    <property type="protein sequence ID" value="KAF2901066.1"/>
    <property type="molecule type" value="Genomic_DNA"/>
</dbReference>
<keyword evidence="1" id="KW-0479">Metal-binding</keyword>
<evidence type="ECO:0000256" key="1">
    <source>
        <dbReference type="ARBA" id="ARBA00022723"/>
    </source>
</evidence>
<keyword evidence="5" id="KW-1133">Transmembrane helix</keyword>
<evidence type="ECO:0000256" key="4">
    <source>
        <dbReference type="PROSITE-ProRule" id="PRU00175"/>
    </source>
</evidence>
<proteinExistence type="predicted"/>
<dbReference type="AlphaFoldDB" id="A0A8K0GIY5"/>
<keyword evidence="5" id="KW-0472">Membrane</keyword>
<feature type="transmembrane region" description="Helical" evidence="5">
    <location>
        <begin position="6"/>
        <end position="24"/>
    </location>
</feature>
<feature type="domain" description="RING-type" evidence="6">
    <location>
        <begin position="72"/>
        <end position="112"/>
    </location>
</feature>
<dbReference type="OrthoDB" id="6655791at2759"/>
<dbReference type="Pfam" id="PF13639">
    <property type="entry name" value="zf-RING_2"/>
    <property type="match status" value="1"/>
</dbReference>
<dbReference type="InterPro" id="IPR001841">
    <property type="entry name" value="Znf_RING"/>
</dbReference>
<dbReference type="Proteomes" id="UP000801492">
    <property type="component" value="Unassembled WGS sequence"/>
</dbReference>
<keyword evidence="8" id="KW-1185">Reference proteome</keyword>
<evidence type="ECO:0000313" key="7">
    <source>
        <dbReference type="EMBL" id="KAF2901066.1"/>
    </source>
</evidence>
<gene>
    <name evidence="7" type="ORF">ILUMI_05122</name>
</gene>
<organism evidence="7 8">
    <name type="scientific">Ignelater luminosus</name>
    <name type="common">Cucubano</name>
    <name type="synonym">Pyrophorus luminosus</name>
    <dbReference type="NCBI Taxonomy" id="2038154"/>
    <lineage>
        <taxon>Eukaryota</taxon>
        <taxon>Metazoa</taxon>
        <taxon>Ecdysozoa</taxon>
        <taxon>Arthropoda</taxon>
        <taxon>Hexapoda</taxon>
        <taxon>Insecta</taxon>
        <taxon>Pterygota</taxon>
        <taxon>Neoptera</taxon>
        <taxon>Endopterygota</taxon>
        <taxon>Coleoptera</taxon>
        <taxon>Polyphaga</taxon>
        <taxon>Elateriformia</taxon>
        <taxon>Elateroidea</taxon>
        <taxon>Elateridae</taxon>
        <taxon>Agrypninae</taxon>
        <taxon>Pyrophorini</taxon>
        <taxon>Ignelater</taxon>
    </lineage>
</organism>
<sequence length="116" mass="13284">MSYPGLTFALMVGVAIGTAIYYYFKSENTNQHYQYRNQDSYDCYAPPPAISEGCDTLPSTKRRRNSNVPQNCTICLDKLKSGKTRRISCGHIFHDNCITMWFRTSHTCPNCRAEQL</sequence>
<dbReference type="GO" id="GO:0016567">
    <property type="term" value="P:protein ubiquitination"/>
    <property type="evidence" value="ECO:0007669"/>
    <property type="project" value="TreeGrafter"/>
</dbReference>
<dbReference type="InterPro" id="IPR013083">
    <property type="entry name" value="Znf_RING/FYVE/PHD"/>
</dbReference>
<keyword evidence="3" id="KW-0862">Zinc</keyword>
<dbReference type="PANTHER" id="PTHR45969">
    <property type="entry name" value="RING ZINC FINGER PROTEIN-RELATED"/>
    <property type="match status" value="1"/>
</dbReference>
<dbReference type="PROSITE" id="PS50089">
    <property type="entry name" value="ZF_RING_2"/>
    <property type="match status" value="1"/>
</dbReference>
<dbReference type="Gene3D" id="3.30.40.10">
    <property type="entry name" value="Zinc/RING finger domain, C3HC4 (zinc finger)"/>
    <property type="match status" value="1"/>
</dbReference>
<reference evidence="7" key="1">
    <citation type="submission" date="2019-08" db="EMBL/GenBank/DDBJ databases">
        <title>The genome of the North American firefly Photinus pyralis.</title>
        <authorList>
            <consortium name="Photinus pyralis genome working group"/>
            <person name="Fallon T.R."/>
            <person name="Sander Lower S.E."/>
            <person name="Weng J.-K."/>
        </authorList>
    </citation>
    <scope>NUCLEOTIDE SEQUENCE</scope>
    <source>
        <strain evidence="7">TRF0915ILg1</strain>
        <tissue evidence="7">Whole body</tissue>
    </source>
</reference>
<dbReference type="PANTHER" id="PTHR45969:SF69">
    <property type="entry name" value="FINGER DOMAIN PROTEIN, PUTATIVE (AFU_ORTHOLOGUE AFUA_3G12190)-RELATED"/>
    <property type="match status" value="1"/>
</dbReference>
<evidence type="ECO:0000259" key="6">
    <source>
        <dbReference type="PROSITE" id="PS50089"/>
    </source>
</evidence>